<evidence type="ECO:0008006" key="2">
    <source>
        <dbReference type="Google" id="ProtNLM"/>
    </source>
</evidence>
<dbReference type="EMBL" id="FN543106">
    <property type="protein sequence ID" value="CBA31312.1"/>
    <property type="molecule type" value="Genomic_DNA"/>
</dbReference>
<reference evidence="1" key="1">
    <citation type="journal article" date="2010" name="Nature">
        <title>The Dynamic genome of Hydra.</title>
        <authorList>
            <person name="Chapman J.A."/>
            <person name="Kirkness E.F."/>
            <person name="Simakov O."/>
            <person name="Hampson S.E."/>
            <person name="Mitros T."/>
            <person name="Weinmaier T."/>
            <person name="Rattei T."/>
            <person name="Balasubramanian P.G."/>
            <person name="Borman J."/>
            <person name="Busam D."/>
            <person name="Disbennett K."/>
            <person name="Pfannkoch C."/>
            <person name="Sumin N."/>
            <person name="Sutton G."/>
            <person name="Viswanathan L."/>
            <person name="Walenz B."/>
            <person name="Goodstein D.M."/>
            <person name="Hellsten U."/>
            <person name="Kawashima T."/>
            <person name="Prochnik S.E."/>
            <person name="Putnam N.H."/>
            <person name="Shu S."/>
            <person name="Blumberg B."/>
            <person name="Dana C.E."/>
            <person name="Gee L."/>
            <person name="Kibler D.F."/>
            <person name="Law L."/>
            <person name="Lindgens D."/>
            <person name="Martinez D.E."/>
            <person name="Peng J."/>
            <person name="Wigge P.A."/>
            <person name="Bertulat B."/>
            <person name="Guder C."/>
            <person name="Nakamura Y."/>
            <person name="Ozbek S."/>
            <person name="Watanabe H."/>
            <person name="Khalturin K."/>
            <person name="Hemmrich G."/>
            <person name="Franke A."/>
            <person name="Augustin R."/>
            <person name="Fraune S."/>
            <person name="Hayakawa E."/>
            <person name="Hayakawa S."/>
            <person name="Hirose M."/>
            <person name="Hwang J."/>
            <person name="Ikeo K."/>
            <person name="Nishimiya-Fujisawa C."/>
            <person name="Ogura A."/>
            <person name="Takahashi T."/>
            <person name="Steinmetz P.R."/>
            <person name="Zhang X."/>
            <person name="Aufschnaiter R."/>
            <person name="Eder M.K."/>
            <person name="Gorny A.K."/>
            <person name="Salvenmoser W."/>
            <person name="Heimberg A.M."/>
            <person name="Wheeler B.M."/>
            <person name="Peterson K.J."/>
            <person name="Boettger A."/>
            <person name="Tischler P."/>
            <person name="Wolf A."/>
            <person name="Gojobori T."/>
            <person name="Remington K.A."/>
            <person name="Strausberg R.L."/>
            <person name="Venter J."/>
            <person name="Technau U."/>
            <person name="Hobmayer B."/>
            <person name="Bosch T.C."/>
            <person name="Holstein T.W."/>
            <person name="Fujisawa T."/>
            <person name="Bode H.R."/>
            <person name="David C.N."/>
            <person name="Rokhsar D.S."/>
            <person name="Steele R.E."/>
        </authorList>
    </citation>
    <scope>NUCLEOTIDE SEQUENCE</scope>
</reference>
<name>C9YDJ2_CURXX</name>
<dbReference type="InterPro" id="IPR011051">
    <property type="entry name" value="RmlC_Cupin_sf"/>
</dbReference>
<dbReference type="AlphaFoldDB" id="C9YDJ2"/>
<protein>
    <recommendedName>
        <fullName evidence="2">dTDP-4-dehydrorhamnose 3,5-epimerase</fullName>
    </recommendedName>
</protein>
<proteinExistence type="predicted"/>
<keyword evidence="1" id="KW-0413">Isomerase</keyword>
<organism evidence="1">
    <name type="scientific">Curvibacter symbiont subsp. Hydra magnipapillata</name>
    <dbReference type="NCBI Taxonomy" id="667019"/>
    <lineage>
        <taxon>Bacteria</taxon>
        <taxon>Pseudomonadati</taxon>
        <taxon>Pseudomonadota</taxon>
        <taxon>Betaproteobacteria</taxon>
        <taxon>Burkholderiales</taxon>
        <taxon>Comamonadaceae</taxon>
        <taxon>Curvibacter</taxon>
    </lineage>
</organism>
<dbReference type="Gene3D" id="2.60.120.10">
    <property type="entry name" value="Jelly Rolls"/>
    <property type="match status" value="1"/>
</dbReference>
<dbReference type="SUPFAM" id="SSF51182">
    <property type="entry name" value="RmlC-like cupins"/>
    <property type="match status" value="1"/>
</dbReference>
<accession>C9YDJ2</accession>
<sequence length="142" mass="15691">MGAVIADILVTALKRVEVAGGDVLHAMKQSEAGFAGFGEAYFSWVNPGVAKAWKRHLRMTMNLMVPVGSVRFVFWDGSPAAFREEVIGLESRYARLTIPPGIWFGFQGRSVEPSLVLNLASIEHDPLEVERLGLDAVNYDWN</sequence>
<gene>
    <name evidence="1" type="ORF">Csp_F36890</name>
</gene>
<dbReference type="InterPro" id="IPR014710">
    <property type="entry name" value="RmlC-like_jellyroll"/>
</dbReference>
<evidence type="ECO:0000313" key="1">
    <source>
        <dbReference type="EMBL" id="CBA31312.1"/>
    </source>
</evidence>
<dbReference type="GO" id="GO:0016853">
    <property type="term" value="F:isomerase activity"/>
    <property type="evidence" value="ECO:0007669"/>
    <property type="project" value="UniProtKB-KW"/>
</dbReference>